<evidence type="ECO:0000313" key="8">
    <source>
        <dbReference type="Proteomes" id="UP000295707"/>
    </source>
</evidence>
<dbReference type="NCBIfam" id="NF001033">
    <property type="entry name" value="PRK00114.1"/>
    <property type="match status" value="1"/>
</dbReference>
<comment type="subcellular location">
    <subcellularLocation>
        <location evidence="6">Cytoplasm</location>
    </subcellularLocation>
</comment>
<dbReference type="SUPFAM" id="SSF64397">
    <property type="entry name" value="Hsp33 domain"/>
    <property type="match status" value="1"/>
</dbReference>
<name>A0A4R1HIH0_9GAMM</name>
<reference evidence="7 8" key="1">
    <citation type="submission" date="2019-03" db="EMBL/GenBank/DDBJ databases">
        <title>Genomic Encyclopedia of Type Strains, Phase IV (KMG-IV): sequencing the most valuable type-strain genomes for metagenomic binning, comparative biology and taxonomic classification.</title>
        <authorList>
            <person name="Goeker M."/>
        </authorList>
    </citation>
    <scope>NUCLEOTIDE SEQUENCE [LARGE SCALE GENOMIC DNA]</scope>
    <source>
        <strain evidence="7 8">DSM 19610</strain>
    </source>
</reference>
<evidence type="ECO:0000256" key="3">
    <source>
        <dbReference type="ARBA" id="ARBA00023157"/>
    </source>
</evidence>
<dbReference type="InterPro" id="IPR016154">
    <property type="entry name" value="Heat_shock_Hsp33_C"/>
</dbReference>
<dbReference type="OrthoDB" id="9793753at2"/>
<keyword evidence="2 6" id="KW-0862">Zinc</keyword>
<evidence type="ECO:0000313" key="7">
    <source>
        <dbReference type="EMBL" id="TCK19229.1"/>
    </source>
</evidence>
<dbReference type="InterPro" id="IPR023212">
    <property type="entry name" value="Hsp33_helix_hairpin_bin_dom_sf"/>
</dbReference>
<comment type="similarity">
    <text evidence="6">Belongs to the HSP33 family.</text>
</comment>
<dbReference type="Proteomes" id="UP000295707">
    <property type="component" value="Unassembled WGS sequence"/>
</dbReference>
<comment type="function">
    <text evidence="6">Redox regulated molecular chaperone. Protects both thermally unfolding and oxidatively damaged proteins from irreversible aggregation. Plays an important role in the bacterial defense system toward oxidative stress.</text>
</comment>
<evidence type="ECO:0000256" key="2">
    <source>
        <dbReference type="ARBA" id="ARBA00022833"/>
    </source>
</evidence>
<feature type="disulfide bond" description="Redox-active" evidence="6">
    <location>
        <begin position="229"/>
        <end position="231"/>
    </location>
</feature>
<dbReference type="InterPro" id="IPR016153">
    <property type="entry name" value="Heat_shock_Hsp33_N"/>
</dbReference>
<feature type="disulfide bond" description="Redox-active" evidence="6">
    <location>
        <begin position="262"/>
        <end position="265"/>
    </location>
</feature>
<keyword evidence="1 6" id="KW-0963">Cytoplasm</keyword>
<dbReference type="AlphaFoldDB" id="A0A4R1HIH0"/>
<organism evidence="7 8">
    <name type="scientific">Thiogranum longum</name>
    <dbReference type="NCBI Taxonomy" id="1537524"/>
    <lineage>
        <taxon>Bacteria</taxon>
        <taxon>Pseudomonadati</taxon>
        <taxon>Pseudomonadota</taxon>
        <taxon>Gammaproteobacteria</taxon>
        <taxon>Chromatiales</taxon>
        <taxon>Ectothiorhodospiraceae</taxon>
        <taxon>Thiogranum</taxon>
    </lineage>
</organism>
<evidence type="ECO:0000256" key="5">
    <source>
        <dbReference type="ARBA" id="ARBA00023284"/>
    </source>
</evidence>
<dbReference type="PANTHER" id="PTHR30111">
    <property type="entry name" value="33 KDA CHAPERONIN"/>
    <property type="match status" value="1"/>
</dbReference>
<accession>A0A4R1HIH0</accession>
<evidence type="ECO:0000256" key="6">
    <source>
        <dbReference type="HAMAP-Rule" id="MF_00117"/>
    </source>
</evidence>
<comment type="caution">
    <text evidence="7">The sequence shown here is derived from an EMBL/GenBank/DDBJ whole genome shotgun (WGS) entry which is preliminary data.</text>
</comment>
<dbReference type="CDD" id="cd00498">
    <property type="entry name" value="Hsp33"/>
    <property type="match status" value="1"/>
</dbReference>
<dbReference type="PANTHER" id="PTHR30111:SF1">
    <property type="entry name" value="33 KDA CHAPERONIN"/>
    <property type="match status" value="1"/>
</dbReference>
<dbReference type="Gene3D" id="3.90.1280.10">
    <property type="entry name" value="HSP33 redox switch-like"/>
    <property type="match status" value="1"/>
</dbReference>
<dbReference type="GO" id="GO:0042026">
    <property type="term" value="P:protein refolding"/>
    <property type="evidence" value="ECO:0007669"/>
    <property type="project" value="TreeGrafter"/>
</dbReference>
<dbReference type="HAMAP" id="MF_00117">
    <property type="entry name" value="HslO"/>
    <property type="match status" value="1"/>
</dbReference>
<keyword evidence="3 6" id="KW-1015">Disulfide bond</keyword>
<dbReference type="EMBL" id="SMFX01000001">
    <property type="protein sequence ID" value="TCK19229.1"/>
    <property type="molecule type" value="Genomic_DNA"/>
</dbReference>
<sequence length="293" mass="33031">MTKTTDTDCLRRFVFENTDVRGELVWLDASWRAVLERQPCPEPVRDLLGQAMAAAVLLSATIKFDGYLQLQLQGNGPISLLVIEATAARTMRGIVHWDGDVEGMDFSALTREARLMITIDPGTGGERYQGMVPVEGESLAETLEHYFARSEQLATRLWLAADNERAGGMLLQQLPRESHNEEDWNRDVMLGETLTDEELLGLSAQELLHRLYHEEDIRLFESEPVSFRCSCSSERIESMLRGLGYDEVRDILEEQGGIDVTCEFCAQSYSYDAVDVERLFAAADQPEVPPTRH</sequence>
<dbReference type="SUPFAM" id="SSF118352">
    <property type="entry name" value="HSP33 redox switch-like"/>
    <property type="match status" value="1"/>
</dbReference>
<keyword evidence="8" id="KW-1185">Reference proteome</keyword>
<gene>
    <name evidence="6" type="primary">hslO</name>
    <name evidence="7" type="ORF">DFR30_2531</name>
</gene>
<dbReference type="GO" id="GO:0051082">
    <property type="term" value="F:unfolded protein binding"/>
    <property type="evidence" value="ECO:0007669"/>
    <property type="project" value="UniProtKB-UniRule"/>
</dbReference>
<dbReference type="Gene3D" id="1.10.287.480">
    <property type="entry name" value="helix hairpin bin"/>
    <property type="match status" value="1"/>
</dbReference>
<dbReference type="GO" id="GO:0044183">
    <property type="term" value="F:protein folding chaperone"/>
    <property type="evidence" value="ECO:0007669"/>
    <property type="project" value="TreeGrafter"/>
</dbReference>
<dbReference type="Gene3D" id="3.55.30.10">
    <property type="entry name" value="Hsp33 domain"/>
    <property type="match status" value="1"/>
</dbReference>
<evidence type="ECO:0000256" key="1">
    <source>
        <dbReference type="ARBA" id="ARBA00022490"/>
    </source>
</evidence>
<dbReference type="GO" id="GO:0005737">
    <property type="term" value="C:cytoplasm"/>
    <property type="evidence" value="ECO:0007669"/>
    <property type="project" value="UniProtKB-SubCell"/>
</dbReference>
<dbReference type="InterPro" id="IPR000397">
    <property type="entry name" value="Heat_shock_Hsp33"/>
</dbReference>
<proteinExistence type="inferred from homology"/>
<keyword evidence="4 6" id="KW-0143">Chaperone</keyword>
<comment type="PTM">
    <text evidence="6">Under oxidizing conditions two disulfide bonds are formed involving the reactive cysteines. Under reducing conditions zinc is bound to the reactive cysteines and the protein is inactive.</text>
</comment>
<dbReference type="Pfam" id="PF01430">
    <property type="entry name" value="HSP33"/>
    <property type="match status" value="1"/>
</dbReference>
<evidence type="ECO:0000256" key="4">
    <source>
        <dbReference type="ARBA" id="ARBA00023186"/>
    </source>
</evidence>
<dbReference type="RefSeq" id="WP_132973709.1">
    <property type="nucleotide sequence ID" value="NZ_SMFX01000001.1"/>
</dbReference>
<protein>
    <recommendedName>
        <fullName evidence="6">33 kDa chaperonin</fullName>
    </recommendedName>
    <alternativeName>
        <fullName evidence="6">Heat shock protein 33 homolog</fullName>
        <shortName evidence="6">HSP33</shortName>
    </alternativeName>
</protein>
<keyword evidence="5 6" id="KW-0676">Redox-active center</keyword>
<dbReference type="PIRSF" id="PIRSF005261">
    <property type="entry name" value="Heat_shock_Hsp33"/>
    <property type="match status" value="1"/>
</dbReference>